<protein>
    <recommendedName>
        <fullName evidence="2">F-box associated domain-containing protein</fullName>
    </recommendedName>
</protein>
<dbReference type="AlphaFoldDB" id="R7VZ93"/>
<evidence type="ECO:0000313" key="1">
    <source>
        <dbReference type="EnsemblPlants" id="EMT00475"/>
    </source>
</evidence>
<evidence type="ECO:0008006" key="2">
    <source>
        <dbReference type="Google" id="ProtNLM"/>
    </source>
</evidence>
<sequence length="141" mass="15871">MEKLDIGSNNIIVFDTTTESFQAMHAPVAPIVPCYNLLFEMDDYESEVWTCKCKIELPVTEIKELWGKHEGCRSAVVVPGNGELLVLVKSAEWLFQIDMDGKLVATFHRKEVVPSRFKLKQTLVPHAFFPTLDGNVVTAMS</sequence>
<reference evidence="1" key="1">
    <citation type="submission" date="2015-06" db="UniProtKB">
        <authorList>
            <consortium name="EnsemblPlants"/>
        </authorList>
    </citation>
    <scope>IDENTIFICATION</scope>
</reference>
<accession>R7VZ93</accession>
<name>R7VZ93_AEGTA</name>
<proteinExistence type="predicted"/>
<dbReference type="EnsemblPlants" id="EMT00475">
    <property type="protein sequence ID" value="EMT00475"/>
    <property type="gene ID" value="F775_14922"/>
</dbReference>
<organism evidence="1">
    <name type="scientific">Aegilops tauschii</name>
    <name type="common">Tausch's goatgrass</name>
    <name type="synonym">Aegilops squarrosa</name>
    <dbReference type="NCBI Taxonomy" id="37682"/>
    <lineage>
        <taxon>Eukaryota</taxon>
        <taxon>Viridiplantae</taxon>
        <taxon>Streptophyta</taxon>
        <taxon>Embryophyta</taxon>
        <taxon>Tracheophyta</taxon>
        <taxon>Spermatophyta</taxon>
        <taxon>Magnoliopsida</taxon>
        <taxon>Liliopsida</taxon>
        <taxon>Poales</taxon>
        <taxon>Poaceae</taxon>
        <taxon>BOP clade</taxon>
        <taxon>Pooideae</taxon>
        <taxon>Triticodae</taxon>
        <taxon>Triticeae</taxon>
        <taxon>Triticinae</taxon>
        <taxon>Aegilops</taxon>
    </lineage>
</organism>